<sequence>MAAGSITHNVGTTFTVGGIQQAISQFRRVATSFRDRMQSMRQAAAAASRAIVDRLKQITAFSWSKLQAGAKKAFDAIKLGALGVVAAIGGIATAAIHSTKELAELFNTVDKQSKALGMKPEDTSVLRYTLEQNGVEADEILPNLSTMIFEFKAIKDAIDGADESWAKTADWNLKEAMASGTADAVFSARDGNRAAAATSFAGIQFRQDQIRQQIETSGQGQDGYRLDLVKEYKQLQSAKDALEGSFGPVGTALFKLRDAGLDLDRAMKPGMDSLYAVAEAFQKVTDPAEKLTISMGIFGGDAGAKMIPVLEQGRVGIDKYRKELERLGGVVTERDTQLAHEYQESVRRRQMAIQGTRATVFRELAPQMTDANSQFTEFLVSNRDKIADVFKAGFAILKNIAVDTFAFIEGKRSGFSSNWINSLIDGFQRVKSFAFDVMTEVQKAFTSQNSRFDWLNMLAYGIEQAKTFAVDLFTVLNGGSAETFEWLNDLKSGFDEFAKRLKEAWELFKGVLDTIHGLIKPILDFLGIDPTTAVLLLGMLRLSGILGGVVTLVGTLFSGFSGLLGLGAGGGALASGLGTLVAGLGTVAASLGLVVAAVGVAGVVAYQVMERVYDKRLQLLTDAVRQAGDMSYDARQTKQHNRLMGENSVEGQDYRIQHQRTNGISNGSLTSKEIARYTANPELYTKEYNGGDQLRPNVFALREAQAMANSDRENAALRARPSSTVHIVLEKDGRTQEGYVSKGFSDMLTELGSSRR</sequence>
<reference evidence="2 3" key="1">
    <citation type="journal article" date="2019" name="Appl. Microbiol. Biotechnol.">
        <title>Differential efficiency of wild type rhizogenic strains for rol gene transformation of plants.</title>
        <authorList>
            <person name="Desmet S."/>
            <person name="De Keyser E."/>
            <person name="Van Vaerenbergh J."/>
            <person name="Baeyen S."/>
            <person name="Van Huylenbroeck J."/>
            <person name="Geelen D."/>
            <person name="Dhooghe E."/>
        </authorList>
    </citation>
    <scope>NUCLEOTIDE SEQUENCE [LARGE SCALE GENOMIC DNA]</scope>
    <source>
        <strain evidence="2 3">GBBC3283</strain>
    </source>
</reference>
<organism evidence="2 3">
    <name type="scientific">Agrobacterium salinitolerans</name>
    <dbReference type="NCBI Taxonomy" id="1183413"/>
    <lineage>
        <taxon>Bacteria</taxon>
        <taxon>Pseudomonadati</taxon>
        <taxon>Pseudomonadota</taxon>
        <taxon>Alphaproteobacteria</taxon>
        <taxon>Hyphomicrobiales</taxon>
        <taxon>Rhizobiaceae</taxon>
        <taxon>Rhizobium/Agrobacterium group</taxon>
        <taxon>Agrobacterium</taxon>
    </lineage>
</organism>
<accession>A0ABY3BWT3</accession>
<evidence type="ECO:0000256" key="1">
    <source>
        <dbReference type="SAM" id="Phobius"/>
    </source>
</evidence>
<protein>
    <recommendedName>
        <fullName evidence="4">Phage tail tape measure protein</fullName>
    </recommendedName>
</protein>
<evidence type="ECO:0008006" key="4">
    <source>
        <dbReference type="Google" id="ProtNLM"/>
    </source>
</evidence>
<gene>
    <name evidence="2" type="ORF">EXN23_01020</name>
</gene>
<keyword evidence="1" id="KW-0472">Membrane</keyword>
<dbReference type="Proteomes" id="UP000319481">
    <property type="component" value="Unassembled WGS sequence"/>
</dbReference>
<evidence type="ECO:0000313" key="2">
    <source>
        <dbReference type="EMBL" id="TRA96851.1"/>
    </source>
</evidence>
<comment type="caution">
    <text evidence="2">The sequence shown here is derived from an EMBL/GenBank/DDBJ whole genome shotgun (WGS) entry which is preliminary data.</text>
</comment>
<keyword evidence="1" id="KW-0812">Transmembrane</keyword>
<evidence type="ECO:0000313" key="3">
    <source>
        <dbReference type="Proteomes" id="UP000319481"/>
    </source>
</evidence>
<dbReference type="RefSeq" id="WP_142911555.1">
    <property type="nucleotide sequence ID" value="NZ_JAPZLP010000001.1"/>
</dbReference>
<name>A0ABY3BWT3_9HYPH</name>
<dbReference type="EMBL" id="SGNZ01000001">
    <property type="protein sequence ID" value="TRA96851.1"/>
    <property type="molecule type" value="Genomic_DNA"/>
</dbReference>
<keyword evidence="1" id="KW-1133">Transmembrane helix</keyword>
<keyword evidence="3" id="KW-1185">Reference proteome</keyword>
<proteinExistence type="predicted"/>
<feature type="transmembrane region" description="Helical" evidence="1">
    <location>
        <begin position="580"/>
        <end position="606"/>
    </location>
</feature>